<keyword evidence="9" id="KW-0444">Lipid biosynthesis</keyword>
<sequence>MKQRVITGVIAAALFLPIVIFGGFPFIIVTYILATVGLFELLRMKRLRVVSPEGVISFVVLWLLLLPQQYESGLASFHVTKLGLLLLGAFLLLAYTVVTKNAFTFDEAGFILLSILYVGFGFYCFSEIRSIGLAYMVYALFIIWATDIGAYFIGRAFGKRKLWPEISPNKTVEGSIGGIICAVAVAVVYQWTTNLFHSIGFVLVMTIVLSIFGQLGDLVESAFKRHYGVKDSGNILPGHGGILDRFDSLLFILPILYFFISMAL</sequence>
<gene>
    <name evidence="20" type="primary">cdsA</name>
    <name evidence="20" type="ORF">GCA01S_005_00450</name>
</gene>
<dbReference type="EMBL" id="BAWO01000005">
    <property type="protein sequence ID" value="GAJ38613.1"/>
    <property type="molecule type" value="Genomic_DNA"/>
</dbReference>
<evidence type="ECO:0000256" key="7">
    <source>
        <dbReference type="ARBA" id="ARBA00019373"/>
    </source>
</evidence>
<protein>
    <recommendedName>
        <fullName evidence="7 18">Phosphatidate cytidylyltransferase</fullName>
        <ecNumber evidence="6 18">2.7.7.41</ecNumber>
    </recommendedName>
</protein>
<feature type="transmembrane region" description="Helical" evidence="19">
    <location>
        <begin position="6"/>
        <end position="34"/>
    </location>
</feature>
<feature type="transmembrane region" description="Helical" evidence="19">
    <location>
        <begin position="198"/>
        <end position="219"/>
    </location>
</feature>
<dbReference type="PROSITE" id="PS01315">
    <property type="entry name" value="CDS"/>
    <property type="match status" value="1"/>
</dbReference>
<comment type="similarity">
    <text evidence="5 18">Belongs to the CDS family.</text>
</comment>
<accession>A0A023DBB4</accession>
<keyword evidence="10 18" id="KW-0808">Transferase</keyword>
<evidence type="ECO:0000256" key="1">
    <source>
        <dbReference type="ARBA" id="ARBA00001698"/>
    </source>
</evidence>
<evidence type="ECO:0000256" key="11">
    <source>
        <dbReference type="ARBA" id="ARBA00022692"/>
    </source>
</evidence>
<feature type="transmembrane region" description="Helical" evidence="19">
    <location>
        <begin position="134"/>
        <end position="153"/>
    </location>
</feature>
<dbReference type="RefSeq" id="WP_042407087.1">
    <property type="nucleotide sequence ID" value="NZ_BAWO01000005.1"/>
</dbReference>
<dbReference type="GO" id="GO:0005886">
    <property type="term" value="C:plasma membrane"/>
    <property type="evidence" value="ECO:0007669"/>
    <property type="project" value="UniProtKB-SubCell"/>
</dbReference>
<evidence type="ECO:0000313" key="20">
    <source>
        <dbReference type="EMBL" id="GAJ38613.1"/>
    </source>
</evidence>
<evidence type="ECO:0000256" key="6">
    <source>
        <dbReference type="ARBA" id="ARBA00012487"/>
    </source>
</evidence>
<keyword evidence="13 19" id="KW-1133">Transmembrane helix</keyword>
<keyword evidence="11 18" id="KW-0812">Transmembrane</keyword>
<evidence type="ECO:0000256" key="19">
    <source>
        <dbReference type="SAM" id="Phobius"/>
    </source>
</evidence>
<evidence type="ECO:0000256" key="14">
    <source>
        <dbReference type="ARBA" id="ARBA00023098"/>
    </source>
</evidence>
<comment type="caution">
    <text evidence="20">The sequence shown here is derived from an EMBL/GenBank/DDBJ whole genome shotgun (WGS) entry which is preliminary data.</text>
</comment>
<dbReference type="AlphaFoldDB" id="A0A023DBB4"/>
<evidence type="ECO:0000256" key="10">
    <source>
        <dbReference type="ARBA" id="ARBA00022679"/>
    </source>
</evidence>
<feature type="transmembrane region" description="Helical" evidence="19">
    <location>
        <begin position="110"/>
        <end position="128"/>
    </location>
</feature>
<keyword evidence="8" id="KW-1003">Cell membrane</keyword>
<evidence type="ECO:0000256" key="18">
    <source>
        <dbReference type="RuleBase" id="RU003938"/>
    </source>
</evidence>
<evidence type="ECO:0000313" key="21">
    <source>
        <dbReference type="Proteomes" id="UP000023561"/>
    </source>
</evidence>
<comment type="pathway">
    <text evidence="4">Lipid metabolism.</text>
</comment>
<name>A0A023DBB4_9BACL</name>
<evidence type="ECO:0000256" key="8">
    <source>
        <dbReference type="ARBA" id="ARBA00022475"/>
    </source>
</evidence>
<feature type="transmembrane region" description="Helical" evidence="19">
    <location>
        <begin position="77"/>
        <end position="98"/>
    </location>
</feature>
<proteinExistence type="inferred from homology"/>
<keyword evidence="14" id="KW-0443">Lipid metabolism</keyword>
<evidence type="ECO:0000256" key="16">
    <source>
        <dbReference type="ARBA" id="ARBA00023209"/>
    </source>
</evidence>
<keyword evidence="16" id="KW-0594">Phospholipid biosynthesis</keyword>
<comment type="pathway">
    <text evidence="3 18">Phospholipid metabolism; CDP-diacylglycerol biosynthesis; CDP-diacylglycerol from sn-glycerol 3-phosphate: step 3/3.</text>
</comment>
<organism evidence="20 21">
    <name type="scientific">Parageobacillus caldoxylosilyticus NBRC 107762</name>
    <dbReference type="NCBI Taxonomy" id="1220594"/>
    <lineage>
        <taxon>Bacteria</taxon>
        <taxon>Bacillati</taxon>
        <taxon>Bacillota</taxon>
        <taxon>Bacilli</taxon>
        <taxon>Bacillales</taxon>
        <taxon>Anoxybacillaceae</taxon>
        <taxon>Saccharococcus</taxon>
    </lineage>
</organism>
<dbReference type="GO" id="GO:0016024">
    <property type="term" value="P:CDP-diacylglycerol biosynthetic process"/>
    <property type="evidence" value="ECO:0007669"/>
    <property type="project" value="UniProtKB-UniPathway"/>
</dbReference>
<evidence type="ECO:0000256" key="5">
    <source>
        <dbReference type="ARBA" id="ARBA00010185"/>
    </source>
</evidence>
<dbReference type="UniPathway" id="UPA00557">
    <property type="reaction ID" value="UER00614"/>
</dbReference>
<reference evidence="20 21" key="1">
    <citation type="submission" date="2014-04" db="EMBL/GenBank/DDBJ databases">
        <title>Whole genome shotgun sequence of Geobacillus caldoxylosilyticus NBRC 107762.</title>
        <authorList>
            <person name="Hosoyama A."/>
            <person name="Hosoyama Y."/>
            <person name="Katano-Makiyama Y."/>
            <person name="Tsuchikane K."/>
            <person name="Ohji S."/>
            <person name="Ichikawa N."/>
            <person name="Yamazoe A."/>
            <person name="Fujita N."/>
        </authorList>
    </citation>
    <scope>NUCLEOTIDE SEQUENCE [LARGE SCALE GENOMIC DNA]</scope>
    <source>
        <strain evidence="20 21">NBRC 107762</strain>
    </source>
</reference>
<keyword evidence="12 18" id="KW-0548">Nucleotidyltransferase</keyword>
<dbReference type="EC" id="2.7.7.41" evidence="6 18"/>
<evidence type="ECO:0000256" key="4">
    <source>
        <dbReference type="ARBA" id="ARBA00005189"/>
    </source>
</evidence>
<comment type="subcellular location">
    <subcellularLocation>
        <location evidence="2">Cell membrane</location>
        <topology evidence="2">Multi-pass membrane protein</topology>
    </subcellularLocation>
</comment>
<evidence type="ECO:0000256" key="2">
    <source>
        <dbReference type="ARBA" id="ARBA00004651"/>
    </source>
</evidence>
<dbReference type="Proteomes" id="UP000023561">
    <property type="component" value="Unassembled WGS sequence"/>
</dbReference>
<evidence type="ECO:0000256" key="12">
    <source>
        <dbReference type="ARBA" id="ARBA00022695"/>
    </source>
</evidence>
<dbReference type="GO" id="GO:0004605">
    <property type="term" value="F:phosphatidate cytidylyltransferase activity"/>
    <property type="evidence" value="ECO:0007669"/>
    <property type="project" value="UniProtKB-EC"/>
</dbReference>
<feature type="transmembrane region" description="Helical" evidence="19">
    <location>
        <begin position="240"/>
        <end position="260"/>
    </location>
</feature>
<dbReference type="Pfam" id="PF01148">
    <property type="entry name" value="CTP_transf_1"/>
    <property type="match status" value="1"/>
</dbReference>
<keyword evidence="21" id="KW-1185">Reference proteome</keyword>
<evidence type="ECO:0000256" key="3">
    <source>
        <dbReference type="ARBA" id="ARBA00005119"/>
    </source>
</evidence>
<comment type="catalytic activity">
    <reaction evidence="1 18">
        <text>a 1,2-diacyl-sn-glycero-3-phosphate + CTP + H(+) = a CDP-1,2-diacyl-sn-glycerol + diphosphate</text>
        <dbReference type="Rhea" id="RHEA:16229"/>
        <dbReference type="ChEBI" id="CHEBI:15378"/>
        <dbReference type="ChEBI" id="CHEBI:33019"/>
        <dbReference type="ChEBI" id="CHEBI:37563"/>
        <dbReference type="ChEBI" id="CHEBI:58332"/>
        <dbReference type="ChEBI" id="CHEBI:58608"/>
        <dbReference type="EC" id="2.7.7.41"/>
    </reaction>
</comment>
<feature type="transmembrane region" description="Helical" evidence="19">
    <location>
        <begin position="46"/>
        <end position="65"/>
    </location>
</feature>
<keyword evidence="15 19" id="KW-0472">Membrane</keyword>
<dbReference type="PANTHER" id="PTHR46382:SF1">
    <property type="entry name" value="PHOSPHATIDATE CYTIDYLYLTRANSFERASE"/>
    <property type="match status" value="1"/>
</dbReference>
<evidence type="ECO:0000256" key="15">
    <source>
        <dbReference type="ARBA" id="ARBA00023136"/>
    </source>
</evidence>
<dbReference type="InterPro" id="IPR000374">
    <property type="entry name" value="PC_trans"/>
</dbReference>
<evidence type="ECO:0000256" key="9">
    <source>
        <dbReference type="ARBA" id="ARBA00022516"/>
    </source>
</evidence>
<evidence type="ECO:0000256" key="13">
    <source>
        <dbReference type="ARBA" id="ARBA00022989"/>
    </source>
</evidence>
<dbReference type="PANTHER" id="PTHR46382">
    <property type="entry name" value="PHOSPHATIDATE CYTIDYLYLTRANSFERASE"/>
    <property type="match status" value="1"/>
</dbReference>
<feature type="transmembrane region" description="Helical" evidence="19">
    <location>
        <begin position="174"/>
        <end position="192"/>
    </location>
</feature>
<keyword evidence="17" id="KW-1208">Phospholipid metabolism</keyword>
<evidence type="ECO:0000256" key="17">
    <source>
        <dbReference type="ARBA" id="ARBA00023264"/>
    </source>
</evidence>
<dbReference type="OrthoDB" id="9799199at2"/>